<dbReference type="PANTHER" id="PTHR10099:SF1">
    <property type="entry name" value="PHOSPHORIBOSYLFORMYLGLYCINAMIDINE SYNTHASE"/>
    <property type="match status" value="1"/>
</dbReference>
<dbReference type="FunFam" id="1.10.8.750:FF:000001">
    <property type="entry name" value="Putative phosphoribosylformylglycinamidine synthase"/>
    <property type="match status" value="1"/>
</dbReference>
<evidence type="ECO:0000313" key="2">
    <source>
        <dbReference type="EMBL" id="ONK73012.1"/>
    </source>
</evidence>
<dbReference type="Pfam" id="PF18072">
    <property type="entry name" value="FGAR-AT_linker"/>
    <property type="match status" value="1"/>
</dbReference>
<evidence type="ECO:0000313" key="3">
    <source>
        <dbReference type="Proteomes" id="UP000243459"/>
    </source>
</evidence>
<keyword evidence="3" id="KW-1185">Reference proteome</keyword>
<evidence type="ECO:0000259" key="1">
    <source>
        <dbReference type="Pfam" id="PF18072"/>
    </source>
</evidence>
<name>A0A5P1F4A7_ASPOF</name>
<dbReference type="EMBL" id="CM007384">
    <property type="protein sequence ID" value="ONK73012.1"/>
    <property type="molecule type" value="Genomic_DNA"/>
</dbReference>
<dbReference type="AlphaFoldDB" id="A0A5P1F4A7"/>
<dbReference type="GO" id="GO:0005737">
    <property type="term" value="C:cytoplasm"/>
    <property type="evidence" value="ECO:0007669"/>
    <property type="project" value="TreeGrafter"/>
</dbReference>
<reference evidence="3" key="1">
    <citation type="journal article" date="2017" name="Nat. Commun.">
        <title>The asparagus genome sheds light on the origin and evolution of a young Y chromosome.</title>
        <authorList>
            <person name="Harkess A."/>
            <person name="Zhou J."/>
            <person name="Xu C."/>
            <person name="Bowers J.E."/>
            <person name="Van der Hulst R."/>
            <person name="Ayyampalayam S."/>
            <person name="Mercati F."/>
            <person name="Riccardi P."/>
            <person name="McKain M.R."/>
            <person name="Kakrana A."/>
            <person name="Tang H."/>
            <person name="Ray J."/>
            <person name="Groenendijk J."/>
            <person name="Arikit S."/>
            <person name="Mathioni S.M."/>
            <person name="Nakano M."/>
            <person name="Shan H."/>
            <person name="Telgmann-Rauber A."/>
            <person name="Kanno A."/>
            <person name="Yue Z."/>
            <person name="Chen H."/>
            <person name="Li W."/>
            <person name="Chen Y."/>
            <person name="Xu X."/>
            <person name="Zhang Y."/>
            <person name="Luo S."/>
            <person name="Chen H."/>
            <person name="Gao J."/>
            <person name="Mao Z."/>
            <person name="Pires J.C."/>
            <person name="Luo M."/>
            <person name="Kudrna D."/>
            <person name="Wing R.A."/>
            <person name="Meyers B.C."/>
            <person name="Yi K."/>
            <person name="Kong H."/>
            <person name="Lavrijsen P."/>
            <person name="Sunseri F."/>
            <person name="Falavigna A."/>
            <person name="Ye Y."/>
            <person name="Leebens-Mack J.H."/>
            <person name="Chen G."/>
        </authorList>
    </citation>
    <scope>NUCLEOTIDE SEQUENCE [LARGE SCALE GENOMIC DNA]</scope>
    <source>
        <strain evidence="3">cv. DH0086</strain>
    </source>
</reference>
<protein>
    <recommendedName>
        <fullName evidence="1">Phosphoribosylformylglycinamidine synthase linker domain-containing protein</fullName>
    </recommendedName>
</protein>
<dbReference type="SUPFAM" id="SSF109736">
    <property type="entry name" value="FGAM synthase PurL, linker domain"/>
    <property type="match status" value="1"/>
</dbReference>
<gene>
    <name evidence="2" type="ORF">A4U43_C04F26110</name>
</gene>
<dbReference type="Gramene" id="ONK73012">
    <property type="protein sequence ID" value="ONK73012"/>
    <property type="gene ID" value="A4U43_C04F26110"/>
</dbReference>
<dbReference type="InterPro" id="IPR041609">
    <property type="entry name" value="PurL_linker"/>
</dbReference>
<feature type="domain" description="Phosphoribosylformylglycinamidine synthase linker" evidence="1">
    <location>
        <begin position="86"/>
        <end position="135"/>
    </location>
</feature>
<accession>A0A5P1F4A7</accession>
<sequence>MTTLGQSPTIEYLQWKGTRRHKAIWLRTFHQRRCPMVHSSFNAGYLPSLSIDNPRSNLPLLLCSRAVASKEVVTVVPAIERGREALEEINAKMGLAFDDQDIQYCTRLFRDDIKRNLTTVELFDIAQSISEHSRHCFFNAKLVIDGEAMNSTLFQVEKSTLKANPNNSVIGFKDNSTTIKGIHCEYIASIVARLDISIA</sequence>
<proteinExistence type="predicted"/>
<dbReference type="GO" id="GO:0004642">
    <property type="term" value="F:phosphoribosylformylglycinamidine synthase activity"/>
    <property type="evidence" value="ECO:0007669"/>
    <property type="project" value="TreeGrafter"/>
</dbReference>
<dbReference type="GO" id="GO:0006164">
    <property type="term" value="P:purine nucleotide biosynthetic process"/>
    <property type="evidence" value="ECO:0007669"/>
    <property type="project" value="TreeGrafter"/>
</dbReference>
<dbReference type="Proteomes" id="UP000243459">
    <property type="component" value="Chromosome 4"/>
</dbReference>
<dbReference type="PANTHER" id="PTHR10099">
    <property type="entry name" value="PHOSPHORIBOSYLFORMYLGLYCINAMIDINE SYNTHASE"/>
    <property type="match status" value="1"/>
</dbReference>
<dbReference type="Gene3D" id="1.10.8.750">
    <property type="entry name" value="Phosphoribosylformylglycinamidine synthase, linker domain"/>
    <property type="match status" value="1"/>
</dbReference>
<organism evidence="2 3">
    <name type="scientific">Asparagus officinalis</name>
    <name type="common">Garden asparagus</name>
    <dbReference type="NCBI Taxonomy" id="4686"/>
    <lineage>
        <taxon>Eukaryota</taxon>
        <taxon>Viridiplantae</taxon>
        <taxon>Streptophyta</taxon>
        <taxon>Embryophyta</taxon>
        <taxon>Tracheophyta</taxon>
        <taxon>Spermatophyta</taxon>
        <taxon>Magnoliopsida</taxon>
        <taxon>Liliopsida</taxon>
        <taxon>Asparagales</taxon>
        <taxon>Asparagaceae</taxon>
        <taxon>Asparagoideae</taxon>
        <taxon>Asparagus</taxon>
    </lineage>
</organism>